<name>A0A840DS15_9BACL</name>
<feature type="compositionally biased region" description="Polar residues" evidence="1">
    <location>
        <begin position="1"/>
        <end position="29"/>
    </location>
</feature>
<reference evidence="2 3" key="1">
    <citation type="submission" date="2020-08" db="EMBL/GenBank/DDBJ databases">
        <title>Genomic Encyclopedia of Type Strains, Phase IV (KMG-IV): sequencing the most valuable type-strain genomes for metagenomic binning, comparative biology and taxonomic classification.</title>
        <authorList>
            <person name="Goeker M."/>
        </authorList>
    </citation>
    <scope>NUCLEOTIDE SEQUENCE [LARGE SCALE GENOMIC DNA]</scope>
    <source>
        <strain evidence="2 3">DSM 17075</strain>
    </source>
</reference>
<dbReference type="EMBL" id="JACIDE010000003">
    <property type="protein sequence ID" value="MBB4072848.1"/>
    <property type="molecule type" value="Genomic_DNA"/>
</dbReference>
<accession>A0A840DS15</accession>
<evidence type="ECO:0000313" key="3">
    <source>
        <dbReference type="Proteomes" id="UP000559598"/>
    </source>
</evidence>
<sequence length="76" mass="8676">MPISKSASAVMTRSSYSSTVNTHVTSTATKTEKVNRPQNSPQLNQAKHPLQKTPYILVKKHERHTNRLHRSQRLIQ</sequence>
<comment type="caution">
    <text evidence="2">The sequence shown here is derived from an EMBL/GenBank/DDBJ whole genome shotgun (WGS) entry which is preliminary data.</text>
</comment>
<proteinExistence type="predicted"/>
<evidence type="ECO:0000256" key="1">
    <source>
        <dbReference type="SAM" id="MobiDB-lite"/>
    </source>
</evidence>
<gene>
    <name evidence="2" type="ORF">GGR02_000608</name>
</gene>
<protein>
    <submittedName>
        <fullName evidence="2">Uncharacterized protein</fullName>
    </submittedName>
</protein>
<feature type="compositionally biased region" description="Polar residues" evidence="1">
    <location>
        <begin position="36"/>
        <end position="45"/>
    </location>
</feature>
<keyword evidence="3" id="KW-1185">Reference proteome</keyword>
<dbReference type="Proteomes" id="UP000559598">
    <property type="component" value="Unassembled WGS sequence"/>
</dbReference>
<dbReference type="AlphaFoldDB" id="A0A840DS15"/>
<feature type="region of interest" description="Disordered" evidence="1">
    <location>
        <begin position="1"/>
        <end position="52"/>
    </location>
</feature>
<evidence type="ECO:0000313" key="2">
    <source>
        <dbReference type="EMBL" id="MBB4072848.1"/>
    </source>
</evidence>
<organism evidence="2 3">
    <name type="scientific">Anoxybacteroides voinovskiense</name>
    <dbReference type="NCBI Taxonomy" id="230470"/>
    <lineage>
        <taxon>Bacteria</taxon>
        <taxon>Bacillati</taxon>
        <taxon>Bacillota</taxon>
        <taxon>Bacilli</taxon>
        <taxon>Bacillales</taxon>
        <taxon>Anoxybacillaceae</taxon>
        <taxon>Anoxybacteroides</taxon>
    </lineage>
</organism>